<keyword evidence="4" id="KW-0808">Transferase</keyword>
<protein>
    <recommendedName>
        <fullName evidence="2">aminomethyltransferase</fullName>
        <ecNumber evidence="2">2.1.2.10</ecNumber>
    </recommendedName>
    <alternativeName>
        <fullName evidence="5">Glycine cleavage system T protein</fullName>
    </alternativeName>
</protein>
<evidence type="ECO:0000313" key="9">
    <source>
        <dbReference type="EMBL" id="SUZ65921.1"/>
    </source>
</evidence>
<name>A0A381PFY1_9ZZZZ</name>
<dbReference type="Gene3D" id="2.40.30.110">
    <property type="entry name" value="Aminomethyltransferase beta-barrel domains"/>
    <property type="match status" value="1"/>
</dbReference>
<dbReference type="SUPFAM" id="SSF103025">
    <property type="entry name" value="Folate-binding domain"/>
    <property type="match status" value="1"/>
</dbReference>
<dbReference type="GO" id="GO:0006546">
    <property type="term" value="P:glycine catabolic process"/>
    <property type="evidence" value="ECO:0007669"/>
    <property type="project" value="InterPro"/>
</dbReference>
<dbReference type="NCBIfam" id="NF001567">
    <property type="entry name" value="PRK00389.1"/>
    <property type="match status" value="1"/>
</dbReference>
<dbReference type="InterPro" id="IPR029043">
    <property type="entry name" value="GcvT/YgfZ_C"/>
</dbReference>
<evidence type="ECO:0000259" key="7">
    <source>
        <dbReference type="Pfam" id="PF01571"/>
    </source>
</evidence>
<keyword evidence="3" id="KW-0032">Aminotransferase</keyword>
<evidence type="ECO:0000256" key="1">
    <source>
        <dbReference type="ARBA" id="ARBA00008609"/>
    </source>
</evidence>
<dbReference type="Gene3D" id="3.30.1360.120">
    <property type="entry name" value="Probable tRNA modification gtpase trme, domain 1"/>
    <property type="match status" value="1"/>
</dbReference>
<dbReference type="EMBL" id="UINC01000972">
    <property type="protein sequence ID" value="SUZ65921.1"/>
    <property type="molecule type" value="Genomic_DNA"/>
</dbReference>
<evidence type="ECO:0000259" key="8">
    <source>
        <dbReference type="Pfam" id="PF08669"/>
    </source>
</evidence>
<evidence type="ECO:0000256" key="4">
    <source>
        <dbReference type="ARBA" id="ARBA00022679"/>
    </source>
</evidence>
<evidence type="ECO:0000256" key="5">
    <source>
        <dbReference type="ARBA" id="ARBA00031395"/>
    </source>
</evidence>
<dbReference type="GO" id="GO:0004047">
    <property type="term" value="F:aminomethyltransferase activity"/>
    <property type="evidence" value="ECO:0007669"/>
    <property type="project" value="UniProtKB-EC"/>
</dbReference>
<comment type="catalytic activity">
    <reaction evidence="6">
        <text>N(6)-[(R)-S(8)-aminomethyldihydrolipoyl]-L-lysyl-[protein] + (6S)-5,6,7,8-tetrahydrofolate = N(6)-[(R)-dihydrolipoyl]-L-lysyl-[protein] + (6R)-5,10-methylene-5,6,7,8-tetrahydrofolate + NH4(+)</text>
        <dbReference type="Rhea" id="RHEA:16945"/>
        <dbReference type="Rhea" id="RHEA-COMP:10475"/>
        <dbReference type="Rhea" id="RHEA-COMP:10492"/>
        <dbReference type="ChEBI" id="CHEBI:15636"/>
        <dbReference type="ChEBI" id="CHEBI:28938"/>
        <dbReference type="ChEBI" id="CHEBI:57453"/>
        <dbReference type="ChEBI" id="CHEBI:83100"/>
        <dbReference type="ChEBI" id="CHEBI:83143"/>
        <dbReference type="EC" id="2.1.2.10"/>
    </reaction>
</comment>
<dbReference type="Pfam" id="PF01571">
    <property type="entry name" value="GCV_T"/>
    <property type="match status" value="1"/>
</dbReference>
<dbReference type="PIRSF" id="PIRSF006487">
    <property type="entry name" value="GcvT"/>
    <property type="match status" value="1"/>
</dbReference>
<dbReference type="NCBIfam" id="NF010093">
    <property type="entry name" value="PRK13579.1"/>
    <property type="match status" value="1"/>
</dbReference>
<proteinExistence type="inferred from homology"/>
<dbReference type="SUPFAM" id="SSF101790">
    <property type="entry name" value="Aminomethyltransferase beta-barrel domain"/>
    <property type="match status" value="1"/>
</dbReference>
<dbReference type="AlphaFoldDB" id="A0A381PFY1"/>
<dbReference type="Gene3D" id="4.10.1250.10">
    <property type="entry name" value="Aminomethyltransferase fragment"/>
    <property type="match status" value="1"/>
</dbReference>
<dbReference type="EC" id="2.1.2.10" evidence="2"/>
<dbReference type="NCBIfam" id="TIGR00528">
    <property type="entry name" value="gcvT"/>
    <property type="match status" value="1"/>
</dbReference>
<dbReference type="Pfam" id="PF08669">
    <property type="entry name" value="GCV_T_C"/>
    <property type="match status" value="1"/>
</dbReference>
<organism evidence="9">
    <name type="scientific">marine metagenome</name>
    <dbReference type="NCBI Taxonomy" id="408172"/>
    <lineage>
        <taxon>unclassified sequences</taxon>
        <taxon>metagenomes</taxon>
        <taxon>ecological metagenomes</taxon>
    </lineage>
</organism>
<dbReference type="InterPro" id="IPR013977">
    <property type="entry name" value="GcvT_C"/>
</dbReference>
<dbReference type="InterPro" id="IPR028896">
    <property type="entry name" value="GcvT/YgfZ/DmdA"/>
</dbReference>
<gene>
    <name evidence="9" type="ORF">METZ01_LOCUS18775</name>
</gene>
<sequence length="382" mass="41501">MTETSPAENPNSGHLQQTPLEQLHRRRGARMVAFAGFQLPLNFDGIISEHTSTRTSAGLFDVSHMGIVEILPLKGHDLQTAAESLEKITPISVTDLPRTQLRYGVLTNDEGGVVDDLIVSRSDAHLRLVLNAARTEDDLDYIRDTTSGFAEIVVRSDLAQLALQGPKSSEVLSGFSTEIADLKFMQWQEFQVNGISCDISRSGYTGEDGFELIVPAESVEGIAEQLLEDDRVVPCGIGARDSLRLEAGLCLYGHELTTSTTPIEAGLAWTIQQRRRRDATFAGAQTILDQLSSGPPRKRVGISALTKRPIRDGAELQSTELDSVGIVTSGGFGPSCDRPVAMGYVDTEFADAGTSLVADVRGKQVPCEVTSLPFIPHRYQRH</sequence>
<dbReference type="InterPro" id="IPR006223">
    <property type="entry name" value="GcvT"/>
</dbReference>
<evidence type="ECO:0000256" key="6">
    <source>
        <dbReference type="ARBA" id="ARBA00047665"/>
    </source>
</evidence>
<feature type="domain" description="Aminomethyltransferase C-terminal" evidence="8">
    <location>
        <begin position="297"/>
        <end position="374"/>
    </location>
</feature>
<comment type="similarity">
    <text evidence="1">Belongs to the GcvT family.</text>
</comment>
<reference evidence="9" key="1">
    <citation type="submission" date="2018-05" db="EMBL/GenBank/DDBJ databases">
        <authorList>
            <person name="Lanie J.A."/>
            <person name="Ng W.-L."/>
            <person name="Kazmierczak K.M."/>
            <person name="Andrzejewski T.M."/>
            <person name="Davidsen T.M."/>
            <person name="Wayne K.J."/>
            <person name="Tettelin H."/>
            <person name="Glass J.I."/>
            <person name="Rusch D."/>
            <person name="Podicherti R."/>
            <person name="Tsui H.-C.T."/>
            <person name="Winkler M.E."/>
        </authorList>
    </citation>
    <scope>NUCLEOTIDE SEQUENCE</scope>
</reference>
<dbReference type="GO" id="GO:0005960">
    <property type="term" value="C:glycine cleavage complex"/>
    <property type="evidence" value="ECO:0007669"/>
    <property type="project" value="InterPro"/>
</dbReference>
<dbReference type="PANTHER" id="PTHR43757">
    <property type="entry name" value="AMINOMETHYLTRANSFERASE"/>
    <property type="match status" value="1"/>
</dbReference>
<dbReference type="GO" id="GO:0008483">
    <property type="term" value="F:transaminase activity"/>
    <property type="evidence" value="ECO:0007669"/>
    <property type="project" value="UniProtKB-KW"/>
</dbReference>
<accession>A0A381PFY1</accession>
<feature type="domain" description="GCVT N-terminal" evidence="7">
    <location>
        <begin position="21"/>
        <end position="272"/>
    </location>
</feature>
<dbReference type="Gene3D" id="3.30.70.1400">
    <property type="entry name" value="Aminomethyltransferase beta-barrel domains"/>
    <property type="match status" value="1"/>
</dbReference>
<dbReference type="InterPro" id="IPR006222">
    <property type="entry name" value="GCVT_N"/>
</dbReference>
<evidence type="ECO:0000256" key="2">
    <source>
        <dbReference type="ARBA" id="ARBA00012616"/>
    </source>
</evidence>
<dbReference type="InterPro" id="IPR027266">
    <property type="entry name" value="TrmE/GcvT-like"/>
</dbReference>
<dbReference type="PANTHER" id="PTHR43757:SF2">
    <property type="entry name" value="AMINOMETHYLTRANSFERASE, MITOCHONDRIAL"/>
    <property type="match status" value="1"/>
</dbReference>
<evidence type="ECO:0000256" key="3">
    <source>
        <dbReference type="ARBA" id="ARBA00022576"/>
    </source>
</evidence>